<comment type="caution">
    <text evidence="1">The sequence shown here is derived from an EMBL/GenBank/DDBJ whole genome shotgun (WGS) entry which is preliminary data.</text>
</comment>
<name>A0ABU1WV21_9BURK</name>
<sequence length="150" mass="16407">MHPPSQVVREVQELTGEHGALARQLASLQDRVSRQIADYAAQVRVLQSEVVRLRGRLVRARTALLWGLTRSELHQVSLSMPRRVLMARGLSLVSDALPEAHAVICQTACAGHAHPWLEADGVCRRTGSACEAGLNPEESSTPALPHQVER</sequence>
<reference evidence="1 2" key="1">
    <citation type="submission" date="2023-07" db="EMBL/GenBank/DDBJ databases">
        <title>Sorghum-associated microbial communities from plants grown in Nebraska, USA.</title>
        <authorList>
            <person name="Schachtman D."/>
        </authorList>
    </citation>
    <scope>NUCLEOTIDE SEQUENCE [LARGE SCALE GENOMIC DNA]</scope>
    <source>
        <strain evidence="1 2">4249</strain>
    </source>
</reference>
<dbReference type="Proteomes" id="UP001265700">
    <property type="component" value="Unassembled WGS sequence"/>
</dbReference>
<dbReference type="EMBL" id="JAVDWU010000018">
    <property type="protein sequence ID" value="MDR7153160.1"/>
    <property type="molecule type" value="Genomic_DNA"/>
</dbReference>
<dbReference type="RefSeq" id="WP_310322673.1">
    <property type="nucleotide sequence ID" value="NZ_JAVDWU010000018.1"/>
</dbReference>
<accession>A0ABU1WV21</accession>
<keyword evidence="2" id="KW-1185">Reference proteome</keyword>
<proteinExistence type="predicted"/>
<evidence type="ECO:0000313" key="2">
    <source>
        <dbReference type="Proteomes" id="UP001265700"/>
    </source>
</evidence>
<organism evidence="1 2">
    <name type="scientific">Hydrogenophaga palleronii</name>
    <dbReference type="NCBI Taxonomy" id="65655"/>
    <lineage>
        <taxon>Bacteria</taxon>
        <taxon>Pseudomonadati</taxon>
        <taxon>Pseudomonadota</taxon>
        <taxon>Betaproteobacteria</taxon>
        <taxon>Burkholderiales</taxon>
        <taxon>Comamonadaceae</taxon>
        <taxon>Hydrogenophaga</taxon>
    </lineage>
</organism>
<protein>
    <submittedName>
        <fullName evidence="1">Uncharacterized protein</fullName>
    </submittedName>
</protein>
<evidence type="ECO:0000313" key="1">
    <source>
        <dbReference type="EMBL" id="MDR7153160.1"/>
    </source>
</evidence>
<gene>
    <name evidence="1" type="ORF">J2W49_005140</name>
</gene>